<proteinExistence type="predicted"/>
<dbReference type="Proteomes" id="UP000027997">
    <property type="component" value="Unassembled WGS sequence"/>
</dbReference>
<sequence>MTPDVGNTTVNLRVYSPNHQTSTPKEVTTPLGSVKPVEGEALTVRERVNDFPSSQAAREASKSWPDKKLAEALGSNKYKEQDDIFSSETLAALSRFSTFYREVQGWSEEDIIKHSKECYQIKPTESKHFLEWIQSVRNFYQRFDWAEKQYDETWISHFEQIQPLLRLVQNSSRDEHLFSKCTCGEVTELLKPLIRELATSSGRYNQNVTKVTDAIQAYAYHTSTSEDLRRFIELFQPDEQIEQPARTPEEITPLTDLWKPLAKNLGAKLNRDVQEILDAMYAARLCVPFPPVWLCLVKDEFRKEYSQKLLENCACFFWTLKTLYRESQQTYLSGTESTHEPYSIFRAVLDNTKQLDPELSMSGIYLAEKNCFHHKNPDYDVTAFVEALAIN</sequence>
<reference evidence="2 3" key="1">
    <citation type="submission" date="2014-06" db="EMBL/GenBank/DDBJ databases">
        <title>Whole Genome Sequences of Three Symbiotic Endozoicomonas Bacteria.</title>
        <authorList>
            <person name="Neave M.J."/>
            <person name="Apprill A."/>
            <person name="Voolstra C.R."/>
        </authorList>
    </citation>
    <scope>NUCLEOTIDE SEQUENCE [LARGE SCALE GENOMIC DNA]</scope>
    <source>
        <strain evidence="2 3">DSM 22380</strain>
    </source>
</reference>
<comment type="caution">
    <text evidence="2">The sequence shown here is derived from an EMBL/GenBank/DDBJ whole genome shotgun (WGS) entry which is preliminary data.</text>
</comment>
<dbReference type="STRING" id="305900.GV64_23495"/>
<gene>
    <name evidence="2" type="ORF">GV64_23495</name>
</gene>
<keyword evidence="3" id="KW-1185">Reference proteome</keyword>
<feature type="region of interest" description="Disordered" evidence="1">
    <location>
        <begin position="1"/>
        <end position="36"/>
    </location>
</feature>
<dbReference type="RefSeq" id="WP_020581819.1">
    <property type="nucleotide sequence ID" value="NZ_JOJP01000001.1"/>
</dbReference>
<evidence type="ECO:0000256" key="1">
    <source>
        <dbReference type="SAM" id="MobiDB-lite"/>
    </source>
</evidence>
<organism evidence="2 3">
    <name type="scientific">Endozoicomonas elysicola</name>
    <dbReference type="NCBI Taxonomy" id="305900"/>
    <lineage>
        <taxon>Bacteria</taxon>
        <taxon>Pseudomonadati</taxon>
        <taxon>Pseudomonadota</taxon>
        <taxon>Gammaproteobacteria</taxon>
        <taxon>Oceanospirillales</taxon>
        <taxon>Endozoicomonadaceae</taxon>
        <taxon>Endozoicomonas</taxon>
    </lineage>
</organism>
<name>A0A081KGL0_9GAMM</name>
<feature type="compositionally biased region" description="Polar residues" evidence="1">
    <location>
        <begin position="1"/>
        <end position="26"/>
    </location>
</feature>
<dbReference type="EMBL" id="JOJP01000001">
    <property type="protein sequence ID" value="KEI73286.1"/>
    <property type="molecule type" value="Genomic_DNA"/>
</dbReference>
<protein>
    <submittedName>
        <fullName evidence="2">Uncharacterized protein</fullName>
    </submittedName>
</protein>
<dbReference type="AlphaFoldDB" id="A0A081KGL0"/>
<accession>A0A081KGL0</accession>
<evidence type="ECO:0000313" key="3">
    <source>
        <dbReference type="Proteomes" id="UP000027997"/>
    </source>
</evidence>
<evidence type="ECO:0000313" key="2">
    <source>
        <dbReference type="EMBL" id="KEI73286.1"/>
    </source>
</evidence>